<dbReference type="Pfam" id="PF13346">
    <property type="entry name" value="ABC2_membrane_5"/>
    <property type="match status" value="1"/>
</dbReference>
<dbReference type="RefSeq" id="WP_158550347.1">
    <property type="nucleotide sequence ID" value="NZ_JACRWG010000001.1"/>
</dbReference>
<feature type="transmembrane region" description="Helical" evidence="1">
    <location>
        <begin position="92"/>
        <end position="118"/>
    </location>
</feature>
<feature type="transmembrane region" description="Helical" evidence="1">
    <location>
        <begin position="124"/>
        <end position="148"/>
    </location>
</feature>
<keyword evidence="1" id="KW-1133">Transmembrane helix</keyword>
<dbReference type="Proteomes" id="UP000603474">
    <property type="component" value="Unassembled WGS sequence"/>
</dbReference>
<dbReference type="InterPro" id="IPR025699">
    <property type="entry name" value="ABC2_memb-like"/>
</dbReference>
<gene>
    <name evidence="2" type="ORF">H8909_00675</name>
</gene>
<comment type="caution">
    <text evidence="2">The sequence shown here is derived from an EMBL/GenBank/DDBJ whole genome shotgun (WGS) entry which is preliminary data.</text>
</comment>
<dbReference type="EMBL" id="JACRWG010000001">
    <property type="protein sequence ID" value="MBC6008779.1"/>
    <property type="molecule type" value="Genomic_DNA"/>
</dbReference>
<feature type="transmembrane region" description="Helical" evidence="1">
    <location>
        <begin position="155"/>
        <end position="177"/>
    </location>
</feature>
<name>A0ABR7K7T0_9FIRM</name>
<keyword evidence="1" id="KW-0812">Transmembrane</keyword>
<accession>A0ABR7K7T0</accession>
<feature type="transmembrane region" description="Helical" evidence="1">
    <location>
        <begin position="42"/>
        <end position="62"/>
    </location>
</feature>
<keyword evidence="3" id="KW-1185">Reference proteome</keyword>
<protein>
    <submittedName>
        <fullName evidence="2">ABC-2 transporter permease</fullName>
    </submittedName>
</protein>
<feature type="transmembrane region" description="Helical" evidence="1">
    <location>
        <begin position="189"/>
        <end position="211"/>
    </location>
</feature>
<proteinExistence type="predicted"/>
<evidence type="ECO:0000313" key="3">
    <source>
        <dbReference type="Proteomes" id="UP000603474"/>
    </source>
</evidence>
<evidence type="ECO:0000256" key="1">
    <source>
        <dbReference type="SAM" id="Phobius"/>
    </source>
</evidence>
<feature type="transmembrane region" description="Helical" evidence="1">
    <location>
        <begin position="20"/>
        <end position="36"/>
    </location>
</feature>
<sequence>MLGIMLKDFYETFCIKKNLLGFVFSILLYCFIFFLMPSEYIIILLVALSVPMMSVSPLQYSIERDEISKFDQILLTYPISKKQIVITKILETYIFTAICQLVLSLPIILMSVYGYHILDLQEGLLILSVGIIFSLIMLPINNAGFMALGNKKGAIMYVILLVAFVIGFIALNFVVGIEQLLLIPLNNWLLYGSILAVILNILGYFACLKIYDIKHS</sequence>
<keyword evidence="1" id="KW-0472">Membrane</keyword>
<evidence type="ECO:0000313" key="2">
    <source>
        <dbReference type="EMBL" id="MBC6008779.1"/>
    </source>
</evidence>
<reference evidence="2 3" key="1">
    <citation type="submission" date="2020-08" db="EMBL/GenBank/DDBJ databases">
        <authorList>
            <person name="Liu C."/>
            <person name="Sun Q."/>
        </authorList>
    </citation>
    <scope>NUCLEOTIDE SEQUENCE [LARGE SCALE GENOMIC DNA]</scope>
    <source>
        <strain evidence="2 3">NSJ-22</strain>
    </source>
</reference>
<organism evidence="2 3">
    <name type="scientific">Catenibacterium faecis</name>
    <dbReference type="NCBI Taxonomy" id="2764323"/>
    <lineage>
        <taxon>Bacteria</taxon>
        <taxon>Bacillati</taxon>
        <taxon>Bacillota</taxon>
        <taxon>Erysipelotrichia</taxon>
        <taxon>Erysipelotrichales</taxon>
        <taxon>Coprobacillaceae</taxon>
        <taxon>Catenibacterium</taxon>
    </lineage>
</organism>